<evidence type="ECO:0000313" key="1">
    <source>
        <dbReference type="EMBL" id="MDG2950236.1"/>
    </source>
</evidence>
<protein>
    <submittedName>
        <fullName evidence="1">Uncharacterized protein</fullName>
    </submittedName>
</protein>
<reference evidence="1" key="1">
    <citation type="submission" date="2023-03" db="EMBL/GenBank/DDBJ databases">
        <title>Classification of Bisgaard taxon 6 and taxon 10 as Exercitatus varius gen. nov., spec. nov.</title>
        <authorList>
            <person name="Christensen H."/>
        </authorList>
    </citation>
    <scope>NUCLEOTIDE SEQUENCE</scope>
    <source>
        <strain evidence="1">86116</strain>
    </source>
</reference>
<accession>A0AAW6Q9Y1</accession>
<proteinExistence type="predicted"/>
<gene>
    <name evidence="1" type="ORF">P7M15_06855</name>
</gene>
<sequence length="57" mass="6517">MFDFLQTNGWRNISAFCVGTTHSTPKPFEELAEIIDQPKGDTLENLPRIVEIKRQLA</sequence>
<dbReference type="RefSeq" id="WP_317477293.1">
    <property type="nucleotide sequence ID" value="NZ_JARQTW010000011.1"/>
</dbReference>
<dbReference type="Proteomes" id="UP001214976">
    <property type="component" value="Unassembled WGS sequence"/>
</dbReference>
<dbReference type="EMBL" id="JARQTW010000011">
    <property type="protein sequence ID" value="MDG2950236.1"/>
    <property type="molecule type" value="Genomic_DNA"/>
</dbReference>
<comment type="caution">
    <text evidence="1">The sequence shown here is derived from an EMBL/GenBank/DDBJ whole genome shotgun (WGS) entry which is preliminary data.</text>
</comment>
<dbReference type="AlphaFoldDB" id="A0AAW6Q9Y1"/>
<name>A0AAW6Q9Y1_9PAST</name>
<evidence type="ECO:0000313" key="2">
    <source>
        <dbReference type="Proteomes" id="UP001214976"/>
    </source>
</evidence>
<organism evidence="1 2">
    <name type="scientific">Exercitatus varius</name>
    <dbReference type="NCBI Taxonomy" id="67857"/>
    <lineage>
        <taxon>Bacteria</taxon>
        <taxon>Pseudomonadati</taxon>
        <taxon>Pseudomonadota</taxon>
        <taxon>Gammaproteobacteria</taxon>
        <taxon>Pasteurellales</taxon>
        <taxon>Pasteurellaceae</taxon>
        <taxon>Exercitatus</taxon>
    </lineage>
</organism>